<dbReference type="CDD" id="cd00009">
    <property type="entry name" value="AAA"/>
    <property type="match status" value="1"/>
</dbReference>
<protein>
    <submittedName>
        <fullName evidence="1">Uncharacterized protein</fullName>
    </submittedName>
</protein>
<dbReference type="PANTHER" id="PTHR42935:SF1">
    <property type="entry name" value="SLR0930 PROTEIN"/>
    <property type="match status" value="1"/>
</dbReference>
<dbReference type="Gene3D" id="3.40.50.300">
    <property type="entry name" value="P-loop containing nucleotide triphosphate hydrolases"/>
    <property type="match status" value="1"/>
</dbReference>
<dbReference type="PANTHER" id="PTHR42935">
    <property type="entry name" value="SLR0930 PROTEIN"/>
    <property type="match status" value="1"/>
</dbReference>
<evidence type="ECO:0000313" key="2">
    <source>
        <dbReference type="Proteomes" id="UP000007360"/>
    </source>
</evidence>
<dbReference type="RefSeq" id="WP_004030434.1">
    <property type="nucleotide sequence ID" value="NZ_AMPO01000004.1"/>
</dbReference>
<name>K2QD87_METFP</name>
<reference evidence="1 2" key="1">
    <citation type="journal article" date="2012" name="J. Bacteriol.">
        <title>Draft genome sequence of Methanobacterium formicicum DSM 3637, an archaebacterium isolated from the methane producer amoeba Pelomyxa palustris.</title>
        <authorList>
            <person name="Gutierrez G."/>
        </authorList>
    </citation>
    <scope>NUCLEOTIDE SEQUENCE [LARGE SCALE GENOMIC DNA]</scope>
    <source>
        <strain evidence="2">DSM 3637 / PP1</strain>
    </source>
</reference>
<dbReference type="EMBL" id="AMPO01000004">
    <property type="protein sequence ID" value="EKF85986.1"/>
    <property type="molecule type" value="Genomic_DNA"/>
</dbReference>
<comment type="caution">
    <text evidence="1">The sequence shown here is derived from an EMBL/GenBank/DDBJ whole genome shotgun (WGS) entry which is preliminary data.</text>
</comment>
<dbReference type="PATRIC" id="fig|1204725.3.peg.1177"/>
<evidence type="ECO:0000313" key="1">
    <source>
        <dbReference type="EMBL" id="EKF85986.1"/>
    </source>
</evidence>
<sequence length="452" mass="51912">MHHLTSKLVIYKNINPDSILLRLSNICQQFESGDYVQEDLISDIYIEINRLLDISTLYGFDKNLWHNYLAFVLAMTENPFTLVSEKVGVNQGTVNKFACNDFGIFKQLFDYDFSKIEKELDIDCFGIITDYDAVVKSEQIFNKSVSEKVQKLSQAIEQAKDDDEVYKVVTDFYRVYGVGEFGLNKAFRISPQEESGISTGDMSRIASDDKSRILYPITNTSDMQLEDLVGYESQKRELVQNTEAFVEGRKANNVLLYGDAGTGKSASIKAILNQYYSKGLRMIEIYKHEFKELPKVIDAIKNRNYRFIIYMDDLSFEEFEIEYKYLKVVMEGGLEAKPENVLIYATSNRRHLIRETWSDRSDMAEDELHRSETVNEKLSLAARFGVTIGYYTPQRSEYFNIVTTLARRHPEITLTDEELISEAGKWEMRHGGMSGRTAQQFVDSLLAASDSS</sequence>
<keyword evidence="2" id="KW-1185">Reference proteome</keyword>
<gene>
    <name evidence="1" type="ORF">A994_05851</name>
</gene>
<organism evidence="1 2">
    <name type="scientific">Methanobacterium formicicum (strain DSM 3637 / PP1)</name>
    <dbReference type="NCBI Taxonomy" id="1204725"/>
    <lineage>
        <taxon>Archaea</taxon>
        <taxon>Methanobacteriati</taxon>
        <taxon>Methanobacteriota</taxon>
        <taxon>Methanomada group</taxon>
        <taxon>Methanobacteria</taxon>
        <taxon>Methanobacteriales</taxon>
        <taxon>Methanobacteriaceae</taxon>
        <taxon>Methanobacterium</taxon>
    </lineage>
</organism>
<dbReference type="Proteomes" id="UP000007360">
    <property type="component" value="Unassembled WGS sequence"/>
</dbReference>
<accession>K2QD87</accession>
<dbReference type="SUPFAM" id="SSF52540">
    <property type="entry name" value="P-loop containing nucleoside triphosphate hydrolases"/>
    <property type="match status" value="1"/>
</dbReference>
<dbReference type="AlphaFoldDB" id="K2QD87"/>
<dbReference type="Pfam" id="PF05673">
    <property type="entry name" value="DUF815"/>
    <property type="match status" value="1"/>
</dbReference>
<dbReference type="OrthoDB" id="81667at2157"/>
<dbReference type="InterPro" id="IPR027417">
    <property type="entry name" value="P-loop_NTPase"/>
</dbReference>
<dbReference type="InterPro" id="IPR008533">
    <property type="entry name" value="DUF815"/>
</dbReference>
<proteinExistence type="predicted"/>